<gene>
    <name evidence="1" type="ORF">SteCoe_34213</name>
</gene>
<keyword evidence="2" id="KW-1185">Reference proteome</keyword>
<organism evidence="1 2">
    <name type="scientific">Stentor coeruleus</name>
    <dbReference type="NCBI Taxonomy" id="5963"/>
    <lineage>
        <taxon>Eukaryota</taxon>
        <taxon>Sar</taxon>
        <taxon>Alveolata</taxon>
        <taxon>Ciliophora</taxon>
        <taxon>Postciliodesmatophora</taxon>
        <taxon>Heterotrichea</taxon>
        <taxon>Heterotrichida</taxon>
        <taxon>Stentoridae</taxon>
        <taxon>Stentor</taxon>
    </lineage>
</organism>
<evidence type="ECO:0000313" key="1">
    <source>
        <dbReference type="EMBL" id="OMJ68356.1"/>
    </source>
</evidence>
<sequence length="224" mass="26342">MEDKELVKMILNKIIVLPEEKRLPQAVIGNVLRRVKVMDRNNSPTNCSRNYRAISSNIQLEIDLTRIKQKEFNREISEELEKLNTKVSEIHVNNMTAISQTNNSVIFTPRKAKLPSLAHKKSKSEIKRNIKFAKRSKTALKKQIVVVDTLLEKCMNFSQDLKNFKYISDQFNKSHRHLKEYFLNSDAYQKKKIQHKYSLLLSSEDKGKTRYGIKNFRTIKEYHT</sequence>
<proteinExistence type="predicted"/>
<comment type="caution">
    <text evidence="1">The sequence shown here is derived from an EMBL/GenBank/DDBJ whole genome shotgun (WGS) entry which is preliminary data.</text>
</comment>
<reference evidence="1 2" key="1">
    <citation type="submission" date="2016-11" db="EMBL/GenBank/DDBJ databases">
        <title>The macronuclear genome of Stentor coeruleus: a giant cell with tiny introns.</title>
        <authorList>
            <person name="Slabodnick M."/>
            <person name="Ruby J.G."/>
            <person name="Reiff S.B."/>
            <person name="Swart E.C."/>
            <person name="Gosai S."/>
            <person name="Prabakaran S."/>
            <person name="Witkowska E."/>
            <person name="Larue G.E."/>
            <person name="Fisher S."/>
            <person name="Freeman R.M."/>
            <person name="Gunawardena J."/>
            <person name="Chu W."/>
            <person name="Stover N.A."/>
            <person name="Gregory B.D."/>
            <person name="Nowacki M."/>
            <person name="Derisi J."/>
            <person name="Roy S.W."/>
            <person name="Marshall W.F."/>
            <person name="Sood P."/>
        </authorList>
    </citation>
    <scope>NUCLEOTIDE SEQUENCE [LARGE SCALE GENOMIC DNA]</scope>
    <source>
        <strain evidence="1">WM001</strain>
    </source>
</reference>
<protein>
    <submittedName>
        <fullName evidence="1">Uncharacterized protein</fullName>
    </submittedName>
</protein>
<accession>A0A1R2AV03</accession>
<evidence type="ECO:0000313" key="2">
    <source>
        <dbReference type="Proteomes" id="UP000187209"/>
    </source>
</evidence>
<dbReference type="EMBL" id="MPUH01001344">
    <property type="protein sequence ID" value="OMJ68356.1"/>
    <property type="molecule type" value="Genomic_DNA"/>
</dbReference>
<name>A0A1R2AV03_9CILI</name>
<dbReference type="AlphaFoldDB" id="A0A1R2AV03"/>
<dbReference type="Proteomes" id="UP000187209">
    <property type="component" value="Unassembled WGS sequence"/>
</dbReference>